<gene>
    <name evidence="2" type="ORF">SAMN05421879_103140</name>
</gene>
<evidence type="ECO:0000256" key="1">
    <source>
        <dbReference type="SAM" id="MobiDB-lite"/>
    </source>
</evidence>
<organism evidence="2 3">
    <name type="scientific">Ornithinimicrobium cerasi</name>
    <dbReference type="NCBI Taxonomy" id="2248773"/>
    <lineage>
        <taxon>Bacteria</taxon>
        <taxon>Bacillati</taxon>
        <taxon>Actinomycetota</taxon>
        <taxon>Actinomycetes</taxon>
        <taxon>Micrococcales</taxon>
        <taxon>Ornithinimicrobiaceae</taxon>
        <taxon>Ornithinimicrobium</taxon>
    </lineage>
</organism>
<proteinExistence type="predicted"/>
<feature type="region of interest" description="Disordered" evidence="1">
    <location>
        <begin position="1"/>
        <end position="21"/>
    </location>
</feature>
<protein>
    <submittedName>
        <fullName evidence="2">Pilus formation protein N terminal region</fullName>
    </submittedName>
</protein>
<accession>A0A285VKQ8</accession>
<keyword evidence="3" id="KW-1185">Reference proteome</keyword>
<dbReference type="AlphaFoldDB" id="A0A285VKQ8"/>
<dbReference type="EMBL" id="OBQK01000003">
    <property type="protein sequence ID" value="SOC54457.1"/>
    <property type="molecule type" value="Genomic_DNA"/>
</dbReference>
<name>A0A285VKQ8_9MICO</name>
<sequence>MTEHGAGDVLTPADTGSTLRLSPGEEATLRLEPPLQEVAPTPADPGVVELVPVDHLVDPGYAEYQLLAHAAGTTTVTVAGTDDHPEDMVLEVVVDGG</sequence>
<evidence type="ECO:0000313" key="3">
    <source>
        <dbReference type="Proteomes" id="UP000219688"/>
    </source>
</evidence>
<reference evidence="3" key="1">
    <citation type="submission" date="2017-08" db="EMBL/GenBank/DDBJ databases">
        <authorList>
            <person name="Varghese N."/>
            <person name="Submissions S."/>
        </authorList>
    </citation>
    <scope>NUCLEOTIDE SEQUENCE [LARGE SCALE GENOMIC DNA]</scope>
    <source>
        <strain evidence="3">USBA17B2</strain>
    </source>
</reference>
<dbReference type="Proteomes" id="UP000219688">
    <property type="component" value="Unassembled WGS sequence"/>
</dbReference>
<evidence type="ECO:0000313" key="2">
    <source>
        <dbReference type="EMBL" id="SOC54457.1"/>
    </source>
</evidence>